<dbReference type="RefSeq" id="WP_286662273.1">
    <property type="nucleotide sequence ID" value="NZ_JASZYV010000006.1"/>
</dbReference>
<reference evidence="2" key="1">
    <citation type="submission" date="2023-06" db="EMBL/GenBank/DDBJ databases">
        <authorList>
            <person name="Jiang Y."/>
            <person name="Liu Q."/>
        </authorList>
    </citation>
    <scope>NUCLEOTIDE SEQUENCE</scope>
    <source>
        <strain evidence="2">CGMCC 1.12089</strain>
    </source>
</reference>
<dbReference type="InterPro" id="IPR007432">
    <property type="entry name" value="DUF480"/>
</dbReference>
<dbReference type="InterPro" id="IPR036390">
    <property type="entry name" value="WH_DNA-bd_sf"/>
</dbReference>
<accession>A0ABT7NGT5</accession>
<dbReference type="HAMAP" id="MF_01584">
    <property type="entry name" value="UPF0502"/>
    <property type="match status" value="1"/>
</dbReference>
<sequence length="235" mass="25348">MTDTLESFSPLAPIPIRVLAVLAEKQRTVPDSYPLTLNALISGCNQKTSRHPIMELSESQVQQALEELRSRSLVTESSGGRAYRYAHNADRVLKIPSQSLALLTVLMLRGPQTAGELRLACDRMHNFADISSVEAFLDELSERAAGALVRKLPRQAGAREARWVHLLGGEPVLPADDAPTMGRHDAAPGTRDAELASLQSRVSALEEQLGQTNALLARVCAELGVSTPPAPDQTA</sequence>
<gene>
    <name evidence="2" type="ORF">QTH91_21880</name>
</gene>
<comment type="caution">
    <text evidence="2">The sequence shown here is derived from an EMBL/GenBank/DDBJ whole genome shotgun (WGS) entry which is preliminary data.</text>
</comment>
<dbReference type="PANTHER" id="PTHR38768">
    <property type="entry name" value="UPF0502 PROTEIN YCEH"/>
    <property type="match status" value="1"/>
</dbReference>
<evidence type="ECO:0000313" key="2">
    <source>
        <dbReference type="EMBL" id="MDM0047157.1"/>
    </source>
</evidence>
<dbReference type="EMBL" id="JASZYV010000006">
    <property type="protein sequence ID" value="MDM0047157.1"/>
    <property type="molecule type" value="Genomic_DNA"/>
</dbReference>
<organism evidence="2 3">
    <name type="scientific">Variovorax dokdonensis</name>
    <dbReference type="NCBI Taxonomy" id="344883"/>
    <lineage>
        <taxon>Bacteria</taxon>
        <taxon>Pseudomonadati</taxon>
        <taxon>Pseudomonadota</taxon>
        <taxon>Betaproteobacteria</taxon>
        <taxon>Burkholderiales</taxon>
        <taxon>Comamonadaceae</taxon>
        <taxon>Variovorax</taxon>
    </lineage>
</organism>
<dbReference type="SUPFAM" id="SSF46785">
    <property type="entry name" value="Winged helix' DNA-binding domain"/>
    <property type="match status" value="2"/>
</dbReference>
<evidence type="ECO:0000313" key="3">
    <source>
        <dbReference type="Proteomes" id="UP001174908"/>
    </source>
</evidence>
<proteinExistence type="inferred from homology"/>
<protein>
    <submittedName>
        <fullName evidence="2">YceH family protein</fullName>
    </submittedName>
</protein>
<dbReference type="PANTHER" id="PTHR38768:SF1">
    <property type="entry name" value="UPF0502 PROTEIN YCEH"/>
    <property type="match status" value="1"/>
</dbReference>
<dbReference type="InterPro" id="IPR036388">
    <property type="entry name" value="WH-like_DNA-bd_sf"/>
</dbReference>
<dbReference type="Gene3D" id="1.10.10.10">
    <property type="entry name" value="Winged helix-like DNA-binding domain superfamily/Winged helix DNA-binding domain"/>
    <property type="match status" value="2"/>
</dbReference>
<keyword evidence="3" id="KW-1185">Reference proteome</keyword>
<dbReference type="Pfam" id="PF04337">
    <property type="entry name" value="DUF480"/>
    <property type="match status" value="1"/>
</dbReference>
<name>A0ABT7NGT5_9BURK</name>
<comment type="similarity">
    <text evidence="1">Belongs to the UPF0502 family.</text>
</comment>
<dbReference type="Proteomes" id="UP001174908">
    <property type="component" value="Unassembled WGS sequence"/>
</dbReference>
<evidence type="ECO:0000256" key="1">
    <source>
        <dbReference type="HAMAP-Rule" id="MF_01584"/>
    </source>
</evidence>